<comment type="caution">
    <text evidence="1">The sequence shown here is derived from an EMBL/GenBank/DDBJ whole genome shotgun (WGS) entry which is preliminary data.</text>
</comment>
<protein>
    <submittedName>
        <fullName evidence="1">Uncharacterized protein</fullName>
    </submittedName>
</protein>
<dbReference type="AlphaFoldDB" id="A0A8J3FWT5"/>
<dbReference type="RefSeq" id="WP_189057832.1">
    <property type="nucleotide sequence ID" value="NZ_BMMK01000011.1"/>
</dbReference>
<dbReference type="Proteomes" id="UP000637578">
    <property type="component" value="Unassembled WGS sequence"/>
</dbReference>
<name>A0A8J3FWT5_9PSEU</name>
<accession>A0A8J3FWT5</accession>
<proteinExistence type="predicted"/>
<sequence length="127" mass="14263">MTINVPLLRKALKHVTARPEEWDQSTWAFRTSCGTVYCLAGHIATMAGWKPEWNSLWEARVFTKDGARRFAPDVAAEALGVDERTSLVNVENNEYLFAAGNSLDDLWRIASKLTDGEIEVPEDLPEL</sequence>
<gene>
    <name evidence="1" type="ORF">GCM10012275_28780</name>
</gene>
<organism evidence="1 2">
    <name type="scientific">Longimycelium tulufanense</name>
    <dbReference type="NCBI Taxonomy" id="907463"/>
    <lineage>
        <taxon>Bacteria</taxon>
        <taxon>Bacillati</taxon>
        <taxon>Actinomycetota</taxon>
        <taxon>Actinomycetes</taxon>
        <taxon>Pseudonocardiales</taxon>
        <taxon>Pseudonocardiaceae</taxon>
        <taxon>Longimycelium</taxon>
    </lineage>
</organism>
<reference evidence="1" key="1">
    <citation type="journal article" date="2014" name="Int. J. Syst. Evol. Microbiol.">
        <title>Complete genome sequence of Corynebacterium casei LMG S-19264T (=DSM 44701T), isolated from a smear-ripened cheese.</title>
        <authorList>
            <consortium name="US DOE Joint Genome Institute (JGI-PGF)"/>
            <person name="Walter F."/>
            <person name="Albersmeier A."/>
            <person name="Kalinowski J."/>
            <person name="Ruckert C."/>
        </authorList>
    </citation>
    <scope>NUCLEOTIDE SEQUENCE</scope>
    <source>
        <strain evidence="1">CGMCC 4.5737</strain>
    </source>
</reference>
<keyword evidence="2" id="KW-1185">Reference proteome</keyword>
<evidence type="ECO:0000313" key="1">
    <source>
        <dbReference type="EMBL" id="GGM55882.1"/>
    </source>
</evidence>
<evidence type="ECO:0000313" key="2">
    <source>
        <dbReference type="Proteomes" id="UP000637578"/>
    </source>
</evidence>
<dbReference type="EMBL" id="BMMK01000011">
    <property type="protein sequence ID" value="GGM55882.1"/>
    <property type="molecule type" value="Genomic_DNA"/>
</dbReference>
<reference evidence="1" key="2">
    <citation type="submission" date="2020-09" db="EMBL/GenBank/DDBJ databases">
        <authorList>
            <person name="Sun Q."/>
            <person name="Zhou Y."/>
        </authorList>
    </citation>
    <scope>NUCLEOTIDE SEQUENCE</scope>
    <source>
        <strain evidence="1">CGMCC 4.5737</strain>
    </source>
</reference>